<keyword evidence="3" id="KW-1185">Reference proteome</keyword>
<sequence>MNAADHVRLTPVLAAACAALALLLVALWAGLGRGVRWLAPLPAAPLAGAGQAAAAAPRLGPVGLYAAVWQHPLFSEDRQPEPQAAGGGETGPAIGQLVLTGVMLTPQLHAALLHDTSGNKSYVVREGSALPDGSWTLHELKPRGATFVNARGERAELELKVATVGPQRGAPPQAPAAGPAPEAAPKPEPMGEGGVQVQQVEPASSGSMPEAPAPIPLQPQSQAPASAPADAAAEARVQALKQRIEERRRRMEQRPQPQPAEGGTP</sequence>
<feature type="compositionally biased region" description="Low complexity" evidence="1">
    <location>
        <begin position="218"/>
        <end position="239"/>
    </location>
</feature>
<dbReference type="Proteomes" id="UP000253740">
    <property type="component" value="Unassembled WGS sequence"/>
</dbReference>
<proteinExistence type="predicted"/>
<protein>
    <recommendedName>
        <fullName evidence="4">General secretion pathway protein GspN</fullName>
    </recommendedName>
</protein>
<evidence type="ECO:0000256" key="1">
    <source>
        <dbReference type="SAM" id="MobiDB-lite"/>
    </source>
</evidence>
<accession>A0A0K8QQI1</accession>
<feature type="compositionally biased region" description="Polar residues" evidence="1">
    <location>
        <begin position="196"/>
        <end position="207"/>
    </location>
</feature>
<evidence type="ECO:0000313" key="3">
    <source>
        <dbReference type="Proteomes" id="UP000253740"/>
    </source>
</evidence>
<reference evidence="2" key="1">
    <citation type="submission" date="2015-08" db="EMBL/GenBank/DDBJ databases">
        <title>Complete DNA Sequence of Pseudomonas syringae pv. actinidiae, the Causal Agent of Kiwifruit Canker Disease.</title>
        <authorList>
            <person name="Rikkerink E.H.A."/>
            <person name="Fineran P.C."/>
        </authorList>
    </citation>
    <scope>NUCLEOTIDE SEQUENCE</scope>
    <source>
        <strain evidence="2">SkMP5</strain>
    </source>
</reference>
<evidence type="ECO:0000313" key="2">
    <source>
        <dbReference type="EMBL" id="GAP67139.1"/>
    </source>
</evidence>
<gene>
    <name evidence="2" type="ORF">MBSD_n2455</name>
</gene>
<dbReference type="EMBL" id="DF970243">
    <property type="protein sequence ID" value="GAP67139.1"/>
    <property type="molecule type" value="Genomic_DNA"/>
</dbReference>
<dbReference type="OrthoDB" id="5951700at2"/>
<name>A0A0K8QQI1_9GAMM</name>
<feature type="region of interest" description="Disordered" evidence="1">
    <location>
        <begin position="164"/>
        <end position="265"/>
    </location>
</feature>
<dbReference type="RefSeq" id="WP_062537692.1">
    <property type="nucleotide sequence ID" value="NZ_DF970243.1"/>
</dbReference>
<feature type="compositionally biased region" description="Basic and acidic residues" evidence="1">
    <location>
        <begin position="242"/>
        <end position="253"/>
    </location>
</feature>
<dbReference type="AlphaFoldDB" id="A0A0K8QQI1"/>
<dbReference type="STRING" id="1475481.GCA_000953855_02504"/>
<evidence type="ECO:0008006" key="4">
    <source>
        <dbReference type="Google" id="ProtNLM"/>
    </source>
</evidence>
<organism evidence="2">
    <name type="scientific">Mizugakiibacter sediminis</name>
    <dbReference type="NCBI Taxonomy" id="1475481"/>
    <lineage>
        <taxon>Bacteria</taxon>
        <taxon>Pseudomonadati</taxon>
        <taxon>Pseudomonadota</taxon>
        <taxon>Gammaproteobacteria</taxon>
        <taxon>Lysobacterales</taxon>
        <taxon>Rhodanobacteraceae</taxon>
        <taxon>Mizugakiibacter</taxon>
    </lineage>
</organism>
<feature type="compositionally biased region" description="Low complexity" evidence="1">
    <location>
        <begin position="165"/>
        <end position="181"/>
    </location>
</feature>